<keyword evidence="3 5" id="KW-0195">Cyclin</keyword>
<dbReference type="CDD" id="cd20507">
    <property type="entry name" value="CYCLIN_CCNB1-like_rpt1"/>
    <property type="match status" value="1"/>
</dbReference>
<evidence type="ECO:0000256" key="5">
    <source>
        <dbReference type="RuleBase" id="RU000383"/>
    </source>
</evidence>
<dbReference type="Pfam" id="PF02984">
    <property type="entry name" value="Cyclin_C"/>
    <property type="match status" value="1"/>
</dbReference>
<dbReference type="Gene3D" id="1.10.472.10">
    <property type="entry name" value="Cyclin-like"/>
    <property type="match status" value="2"/>
</dbReference>
<keyword evidence="10" id="KW-1185">Reference proteome</keyword>
<evidence type="ECO:0000313" key="9">
    <source>
        <dbReference type="EMBL" id="PKU78592.1"/>
    </source>
</evidence>
<dbReference type="PANTHER" id="PTHR10177">
    <property type="entry name" value="CYCLINS"/>
    <property type="match status" value="1"/>
</dbReference>
<dbReference type="OrthoDB" id="5590282at2759"/>
<reference evidence="9 10" key="2">
    <citation type="journal article" date="2017" name="Nature">
        <title>The Apostasia genome and the evolution of orchids.</title>
        <authorList>
            <person name="Zhang G.Q."/>
            <person name="Liu K.W."/>
            <person name="Li Z."/>
            <person name="Lohaus R."/>
            <person name="Hsiao Y.Y."/>
            <person name="Niu S.C."/>
            <person name="Wang J.Y."/>
            <person name="Lin Y.C."/>
            <person name="Xu Q."/>
            <person name="Chen L.J."/>
            <person name="Yoshida K."/>
            <person name="Fujiwara S."/>
            <person name="Wang Z.W."/>
            <person name="Zhang Y.Q."/>
            <person name="Mitsuda N."/>
            <person name="Wang M."/>
            <person name="Liu G.H."/>
            <person name="Pecoraro L."/>
            <person name="Huang H.X."/>
            <person name="Xiao X.J."/>
            <person name="Lin M."/>
            <person name="Wu X.Y."/>
            <person name="Wu W.L."/>
            <person name="Chen Y.Y."/>
            <person name="Chang S.B."/>
            <person name="Sakamoto S."/>
            <person name="Ohme-Takagi M."/>
            <person name="Yagi M."/>
            <person name="Zeng S.J."/>
            <person name="Shen C.Y."/>
            <person name="Yeh C.M."/>
            <person name="Luo Y.B."/>
            <person name="Tsai W.C."/>
            <person name="Van de Peer Y."/>
            <person name="Liu Z.J."/>
        </authorList>
    </citation>
    <scope>NUCLEOTIDE SEQUENCE [LARGE SCALE GENOMIC DNA]</scope>
    <source>
        <tissue evidence="9">The whole plant</tissue>
    </source>
</reference>
<evidence type="ECO:0000259" key="7">
    <source>
        <dbReference type="SMART" id="SM00385"/>
    </source>
</evidence>
<dbReference type="FunFam" id="1.10.472.10:FF:000091">
    <property type="entry name" value="putative cyclin-B3-1 isoform X3"/>
    <property type="match status" value="1"/>
</dbReference>
<feature type="region of interest" description="Disordered" evidence="6">
    <location>
        <begin position="1"/>
        <end position="43"/>
    </location>
</feature>
<feature type="domain" description="Cyclin C-terminal" evidence="8">
    <location>
        <begin position="476"/>
        <end position="593"/>
    </location>
</feature>
<dbReference type="AlphaFoldDB" id="A0A2I0WSE1"/>
<name>A0A2I0WSE1_9ASPA</name>
<dbReference type="InterPro" id="IPR006671">
    <property type="entry name" value="Cyclin_N"/>
</dbReference>
<dbReference type="InterPro" id="IPR013763">
    <property type="entry name" value="Cyclin-like_dom"/>
</dbReference>
<feature type="compositionally biased region" description="Basic and acidic residues" evidence="6">
    <location>
        <begin position="14"/>
        <end position="37"/>
    </location>
</feature>
<dbReference type="GO" id="GO:0044772">
    <property type="term" value="P:mitotic cell cycle phase transition"/>
    <property type="evidence" value="ECO:0007669"/>
    <property type="project" value="InterPro"/>
</dbReference>
<evidence type="ECO:0000259" key="8">
    <source>
        <dbReference type="SMART" id="SM01332"/>
    </source>
</evidence>
<feature type="region of interest" description="Disordered" evidence="6">
    <location>
        <begin position="175"/>
        <end position="197"/>
    </location>
</feature>
<dbReference type="Pfam" id="PF00134">
    <property type="entry name" value="Cyclin_N"/>
    <property type="match status" value="1"/>
</dbReference>
<dbReference type="InterPro" id="IPR036915">
    <property type="entry name" value="Cyclin-like_sf"/>
</dbReference>
<organism evidence="9 10">
    <name type="scientific">Dendrobium catenatum</name>
    <dbReference type="NCBI Taxonomy" id="906689"/>
    <lineage>
        <taxon>Eukaryota</taxon>
        <taxon>Viridiplantae</taxon>
        <taxon>Streptophyta</taxon>
        <taxon>Embryophyta</taxon>
        <taxon>Tracheophyta</taxon>
        <taxon>Spermatophyta</taxon>
        <taxon>Magnoliopsida</taxon>
        <taxon>Liliopsida</taxon>
        <taxon>Asparagales</taxon>
        <taxon>Orchidaceae</taxon>
        <taxon>Epidendroideae</taxon>
        <taxon>Malaxideae</taxon>
        <taxon>Dendrobiinae</taxon>
        <taxon>Dendrobium</taxon>
    </lineage>
</organism>
<dbReference type="FunFam" id="1.10.472.10:FF:000057">
    <property type="entry name" value="Cyclin N-terminal domain containing 2"/>
    <property type="match status" value="1"/>
</dbReference>
<gene>
    <name evidence="9" type="primary">CYCB3-1</name>
    <name evidence="9" type="ORF">MA16_Dca011149</name>
</gene>
<dbReference type="SMART" id="SM01332">
    <property type="entry name" value="Cyclin_C"/>
    <property type="match status" value="1"/>
</dbReference>
<dbReference type="GO" id="GO:0051301">
    <property type="term" value="P:cell division"/>
    <property type="evidence" value="ECO:0007669"/>
    <property type="project" value="UniProtKB-KW"/>
</dbReference>
<keyword evidence="4" id="KW-0131">Cell cycle</keyword>
<accession>A0A2I0WSE1</accession>
<dbReference type="GO" id="GO:0016538">
    <property type="term" value="F:cyclin-dependent protein serine/threonine kinase regulator activity"/>
    <property type="evidence" value="ECO:0007669"/>
    <property type="project" value="InterPro"/>
</dbReference>
<feature type="domain" description="Cyclin-like" evidence="7">
    <location>
        <begin position="383"/>
        <end position="467"/>
    </location>
</feature>
<evidence type="ECO:0000256" key="6">
    <source>
        <dbReference type="SAM" id="MobiDB-lite"/>
    </source>
</evidence>
<reference evidence="9 10" key="1">
    <citation type="journal article" date="2016" name="Sci. Rep.">
        <title>The Dendrobium catenatum Lindl. genome sequence provides insights into polysaccharide synthase, floral development and adaptive evolution.</title>
        <authorList>
            <person name="Zhang G.Q."/>
            <person name="Xu Q."/>
            <person name="Bian C."/>
            <person name="Tsai W.C."/>
            <person name="Yeh C.M."/>
            <person name="Liu K.W."/>
            <person name="Yoshida K."/>
            <person name="Zhang L.S."/>
            <person name="Chang S.B."/>
            <person name="Chen F."/>
            <person name="Shi Y."/>
            <person name="Su Y.Y."/>
            <person name="Zhang Y.Q."/>
            <person name="Chen L.J."/>
            <person name="Yin Y."/>
            <person name="Lin M."/>
            <person name="Huang H."/>
            <person name="Deng H."/>
            <person name="Wang Z.W."/>
            <person name="Zhu S.L."/>
            <person name="Zhao X."/>
            <person name="Deng C."/>
            <person name="Niu S.C."/>
            <person name="Huang J."/>
            <person name="Wang M."/>
            <person name="Liu G.H."/>
            <person name="Yang H.J."/>
            <person name="Xiao X.J."/>
            <person name="Hsiao Y.Y."/>
            <person name="Wu W.L."/>
            <person name="Chen Y.Y."/>
            <person name="Mitsuda N."/>
            <person name="Ohme-Takagi M."/>
            <person name="Luo Y.B."/>
            <person name="Van de Peer Y."/>
            <person name="Liu Z.J."/>
        </authorList>
    </citation>
    <scope>NUCLEOTIDE SEQUENCE [LARGE SCALE GENOMIC DNA]</scope>
    <source>
        <tissue evidence="9">The whole plant</tissue>
    </source>
</reference>
<evidence type="ECO:0000256" key="1">
    <source>
        <dbReference type="ARBA" id="ARBA00006955"/>
    </source>
</evidence>
<dbReference type="SMART" id="SM00385">
    <property type="entry name" value="CYCLIN"/>
    <property type="match status" value="2"/>
</dbReference>
<dbReference type="EMBL" id="KZ502448">
    <property type="protein sequence ID" value="PKU78592.1"/>
    <property type="molecule type" value="Genomic_DNA"/>
</dbReference>
<feature type="domain" description="Cyclin-like" evidence="7">
    <location>
        <begin position="480"/>
        <end position="562"/>
    </location>
</feature>
<dbReference type="Proteomes" id="UP000233837">
    <property type="component" value="Unassembled WGS sequence"/>
</dbReference>
<sequence length="597" mass="67840">MVAPKGRAVGGFRILDESKTSKKERNIKGQGSERVRTESFVSMAKPPRDALGRVSLPRNPMLVNASTKSIDQTDTENDKGRMKNGRKALADIGNINSGRIQQYSNQLSYKPKILSWRDKFEGSKKPSLDKSNVYRGYGRFSLARGIMVADVSSTMSPRGNPKSSAQISGRLKLPTRRKTVGEARVSKDNQIEGPDIDSKVRKIHAGKLPQTRLVVGAQKVNKKASTTRKPAVSTAKLRRAVMARKTSITNKFETNGNSKNKELEEPGTYNIHENSIVSQELASYSNGSNYMNDTASKTSISGFKSNRRKSYTLSLVIRRGCDSLMKNDLLANIDDITNPLEVVDYVDGIYQYYWTMEEERPSLANFMDIQSDITSKMRSILVNWLIEVHHKYQLMEESLFLMIELLDRLLSIVNIKKNELQLFGLATLLLASKYEDYWHPKVAELISLSINQYTRDEMLGMEIFILKKLKFRLNVPTPYVFMLRFLRAAQSDKKLEDLAFYLIELCLVENESLKYKPSLLCASAIFVARSNLKLNPPWTRLLSKHSHYEKSQLRNCAEMILKFQKAACLKPVKYTYQKYLKPDRSCVASIKPINILP</sequence>
<feature type="compositionally biased region" description="Basic and acidic residues" evidence="6">
    <location>
        <begin position="179"/>
        <end position="197"/>
    </location>
</feature>
<comment type="similarity">
    <text evidence="1">Belongs to the cyclin family. Cyclin AB subfamily.</text>
</comment>
<keyword evidence="2" id="KW-0132">Cell division</keyword>
<dbReference type="STRING" id="906689.A0A2I0WSE1"/>
<evidence type="ECO:0000256" key="4">
    <source>
        <dbReference type="ARBA" id="ARBA00023306"/>
    </source>
</evidence>
<dbReference type="InterPro" id="IPR004367">
    <property type="entry name" value="Cyclin_C-dom"/>
</dbReference>
<evidence type="ECO:0000313" key="10">
    <source>
        <dbReference type="Proteomes" id="UP000233837"/>
    </source>
</evidence>
<dbReference type="SUPFAM" id="SSF47954">
    <property type="entry name" value="Cyclin-like"/>
    <property type="match status" value="2"/>
</dbReference>
<evidence type="ECO:0000256" key="3">
    <source>
        <dbReference type="ARBA" id="ARBA00023127"/>
    </source>
</evidence>
<evidence type="ECO:0000256" key="2">
    <source>
        <dbReference type="ARBA" id="ARBA00022618"/>
    </source>
</evidence>
<proteinExistence type="inferred from homology"/>
<dbReference type="InterPro" id="IPR039361">
    <property type="entry name" value="Cyclin"/>
</dbReference>
<protein>
    <submittedName>
        <fullName evidence="9">Cyclin-B3-1</fullName>
    </submittedName>
</protein>